<protein>
    <submittedName>
        <fullName evidence="2">Uncharacterized protein</fullName>
    </submittedName>
</protein>
<gene>
    <name evidence="2" type="ORF">E2C01_020014</name>
</gene>
<dbReference type="AlphaFoldDB" id="A0A5B7E0Y4"/>
<evidence type="ECO:0000256" key="1">
    <source>
        <dbReference type="SAM" id="MobiDB-lite"/>
    </source>
</evidence>
<dbReference type="Proteomes" id="UP000324222">
    <property type="component" value="Unassembled WGS sequence"/>
</dbReference>
<keyword evidence="3" id="KW-1185">Reference proteome</keyword>
<comment type="caution">
    <text evidence="2">The sequence shown here is derived from an EMBL/GenBank/DDBJ whole genome shotgun (WGS) entry which is preliminary data.</text>
</comment>
<dbReference type="EMBL" id="VSRR010001663">
    <property type="protein sequence ID" value="MPC26863.1"/>
    <property type="molecule type" value="Genomic_DNA"/>
</dbReference>
<reference evidence="2 3" key="1">
    <citation type="submission" date="2019-05" db="EMBL/GenBank/DDBJ databases">
        <title>Another draft genome of Portunus trituberculatus and its Hox gene families provides insights of decapod evolution.</title>
        <authorList>
            <person name="Jeong J.-H."/>
            <person name="Song I."/>
            <person name="Kim S."/>
            <person name="Choi T."/>
            <person name="Kim D."/>
            <person name="Ryu S."/>
            <person name="Kim W."/>
        </authorList>
    </citation>
    <scope>NUCLEOTIDE SEQUENCE [LARGE SCALE GENOMIC DNA]</scope>
    <source>
        <tissue evidence="2">Muscle</tissue>
    </source>
</reference>
<sequence>MSRHAHARSASCVVLPVATRVPVPAVLSLASFTTLDLPPDCSDQQVGVVVCRSVSSGEHCGGGVAAAAVVTVTGGESLFKATLVDSDAVKVVTLLIIVCSKPPAPLCSTPAVLTPAVLPTTRPSPRHPPPHPCTAPPPPVRSDKALPLSPAVPLRLIAPLICPPHLWFLSRAQRYQISRVRGGDVWRKLYGGSSTSLFLYTSQADDFIESWCKSCVEAVICVLPRQGPAGGGGAASPKRRRLVVLPLPPPALPAVFMRQTLTYMDPYDCSHTVSLGTKLRQHTVGRLRHGPLPQPRPGRTVERADVVMVVVEEVGADGQQLPRS</sequence>
<feature type="compositionally biased region" description="Pro residues" evidence="1">
    <location>
        <begin position="130"/>
        <end position="139"/>
    </location>
</feature>
<accession>A0A5B7E0Y4</accession>
<organism evidence="2 3">
    <name type="scientific">Portunus trituberculatus</name>
    <name type="common">Swimming crab</name>
    <name type="synonym">Neptunus trituberculatus</name>
    <dbReference type="NCBI Taxonomy" id="210409"/>
    <lineage>
        <taxon>Eukaryota</taxon>
        <taxon>Metazoa</taxon>
        <taxon>Ecdysozoa</taxon>
        <taxon>Arthropoda</taxon>
        <taxon>Crustacea</taxon>
        <taxon>Multicrustacea</taxon>
        <taxon>Malacostraca</taxon>
        <taxon>Eumalacostraca</taxon>
        <taxon>Eucarida</taxon>
        <taxon>Decapoda</taxon>
        <taxon>Pleocyemata</taxon>
        <taxon>Brachyura</taxon>
        <taxon>Eubrachyura</taxon>
        <taxon>Portunoidea</taxon>
        <taxon>Portunidae</taxon>
        <taxon>Portuninae</taxon>
        <taxon>Portunus</taxon>
    </lineage>
</organism>
<feature type="region of interest" description="Disordered" evidence="1">
    <location>
        <begin position="118"/>
        <end position="139"/>
    </location>
</feature>
<evidence type="ECO:0000313" key="2">
    <source>
        <dbReference type="EMBL" id="MPC26863.1"/>
    </source>
</evidence>
<name>A0A5B7E0Y4_PORTR</name>
<evidence type="ECO:0000313" key="3">
    <source>
        <dbReference type="Proteomes" id="UP000324222"/>
    </source>
</evidence>
<proteinExistence type="predicted"/>